<dbReference type="STRING" id="1314776.A0A166DWE4"/>
<evidence type="ECO:0000256" key="3">
    <source>
        <dbReference type="ARBA" id="ARBA00022670"/>
    </source>
</evidence>
<evidence type="ECO:0000256" key="8">
    <source>
        <dbReference type="ARBA" id="ARBA00043962"/>
    </source>
</evidence>
<dbReference type="EC" id="3.4.-.-" evidence="9"/>
<evidence type="ECO:0000256" key="1">
    <source>
        <dbReference type="ARBA" id="ARBA00001947"/>
    </source>
</evidence>
<keyword evidence="2" id="KW-0031">Aminopeptidase</keyword>
<feature type="signal peptide" evidence="9">
    <location>
        <begin position="1"/>
        <end position="18"/>
    </location>
</feature>
<evidence type="ECO:0000256" key="4">
    <source>
        <dbReference type="ARBA" id="ARBA00022723"/>
    </source>
</evidence>
<keyword evidence="5 9" id="KW-0732">Signal</keyword>
<dbReference type="GO" id="GO:0006508">
    <property type="term" value="P:proteolysis"/>
    <property type="evidence" value="ECO:0007669"/>
    <property type="project" value="UniProtKB-KW"/>
</dbReference>
<dbReference type="FunFam" id="3.40.630.10:FF:000042">
    <property type="entry name" value="Peptide hydrolase"/>
    <property type="match status" value="1"/>
</dbReference>
<keyword evidence="6 9" id="KW-0378">Hydrolase</keyword>
<dbReference type="InterPro" id="IPR007484">
    <property type="entry name" value="Peptidase_M28"/>
</dbReference>
<feature type="chain" id="PRO_5007748755" description="Peptide hydrolase" evidence="9">
    <location>
        <begin position="19"/>
        <end position="396"/>
    </location>
</feature>
<name>A0A166DWE4_9AGAM</name>
<keyword evidence="12" id="KW-1185">Reference proteome</keyword>
<keyword evidence="4 9" id="KW-0479">Metal-binding</keyword>
<dbReference type="Pfam" id="PF04389">
    <property type="entry name" value="Peptidase_M28"/>
    <property type="match status" value="1"/>
</dbReference>
<comment type="cofactor">
    <cofactor evidence="1">
        <name>Zn(2+)</name>
        <dbReference type="ChEBI" id="CHEBI:29105"/>
    </cofactor>
</comment>
<dbReference type="PANTHER" id="PTHR12147:SF56">
    <property type="entry name" value="AMINOPEPTIDASE YDR415C-RELATED"/>
    <property type="match status" value="1"/>
</dbReference>
<gene>
    <name evidence="11" type="ORF">SISSUDRAFT_1046283</name>
</gene>
<evidence type="ECO:0000256" key="5">
    <source>
        <dbReference type="ARBA" id="ARBA00022729"/>
    </source>
</evidence>
<keyword evidence="3 9" id="KW-0645">Protease</keyword>
<dbReference type="Proteomes" id="UP000076798">
    <property type="component" value="Unassembled WGS sequence"/>
</dbReference>
<reference evidence="11 12" key="1">
    <citation type="journal article" date="2016" name="Mol. Biol. Evol.">
        <title>Comparative Genomics of Early-Diverging Mushroom-Forming Fungi Provides Insights into the Origins of Lignocellulose Decay Capabilities.</title>
        <authorList>
            <person name="Nagy L.G."/>
            <person name="Riley R."/>
            <person name="Tritt A."/>
            <person name="Adam C."/>
            <person name="Daum C."/>
            <person name="Floudas D."/>
            <person name="Sun H."/>
            <person name="Yadav J.S."/>
            <person name="Pangilinan J."/>
            <person name="Larsson K.H."/>
            <person name="Matsuura K."/>
            <person name="Barry K."/>
            <person name="Labutti K."/>
            <person name="Kuo R."/>
            <person name="Ohm R.A."/>
            <person name="Bhattacharya S.S."/>
            <person name="Shirouzu T."/>
            <person name="Yoshinaga Y."/>
            <person name="Martin F.M."/>
            <person name="Grigoriev I.V."/>
            <person name="Hibbett D.S."/>
        </authorList>
    </citation>
    <scope>NUCLEOTIDE SEQUENCE [LARGE SCALE GENOMIC DNA]</scope>
    <source>
        <strain evidence="11 12">HHB10207 ss-3</strain>
    </source>
</reference>
<dbReference type="PANTHER" id="PTHR12147">
    <property type="entry name" value="METALLOPEPTIDASE M28 FAMILY MEMBER"/>
    <property type="match status" value="1"/>
</dbReference>
<dbReference type="GO" id="GO:0008235">
    <property type="term" value="F:metalloexopeptidase activity"/>
    <property type="evidence" value="ECO:0007669"/>
    <property type="project" value="InterPro"/>
</dbReference>
<dbReference type="GO" id="GO:0004177">
    <property type="term" value="F:aminopeptidase activity"/>
    <property type="evidence" value="ECO:0007669"/>
    <property type="project" value="UniProtKB-KW"/>
</dbReference>
<dbReference type="OrthoDB" id="2214at2759"/>
<dbReference type="GO" id="GO:0046872">
    <property type="term" value="F:metal ion binding"/>
    <property type="evidence" value="ECO:0007669"/>
    <property type="project" value="UniProtKB-KW"/>
</dbReference>
<keyword evidence="7 9" id="KW-0862">Zinc</keyword>
<dbReference type="CDD" id="cd03879">
    <property type="entry name" value="M28_AAP"/>
    <property type="match status" value="1"/>
</dbReference>
<evidence type="ECO:0000313" key="11">
    <source>
        <dbReference type="EMBL" id="KZT38963.1"/>
    </source>
</evidence>
<evidence type="ECO:0000313" key="12">
    <source>
        <dbReference type="Proteomes" id="UP000076798"/>
    </source>
</evidence>
<dbReference type="Gene3D" id="3.40.630.10">
    <property type="entry name" value="Zn peptidases"/>
    <property type="match status" value="1"/>
</dbReference>
<evidence type="ECO:0000256" key="7">
    <source>
        <dbReference type="ARBA" id="ARBA00022833"/>
    </source>
</evidence>
<sequence length="396" mass="44154">MRTAVVLSTLLSASLVAASPVQWPLGLLSKYQVWDNTQTAMDGYDIHEKRLVQFGENESPIWVSEWEKIKFKESGINFMDITDTQDLGFSLFSGDSKRLSAVTYPSPNSTALVKKVIKSLSTEGPLENLQKFTSFTNRHYRSETGKQSQKWLLSKVDSLTKEYAPDSLLPFVSITEFPHKWGQNSIVAQIKGNSDELIIIGAHQDSTSFLPFLPAPGADDDGSGTVTILEAYRALISSGIRPQKTVEFHWYAAEEGGLLGSRELAQDYERRGALVYAMQHFDMTAWVKKGTQEVVGILTDYTDSSLRKFVTELVDEYLSIPWADTQCGYACSDHASWTQAGYPAMMAIESLFGDSNPNIHGSRDRLDISPEFSFTHMLEFSKLAVALVIELGFPKE</sequence>
<dbReference type="SUPFAM" id="SSF53187">
    <property type="entry name" value="Zn-dependent exopeptidases"/>
    <property type="match status" value="1"/>
</dbReference>
<evidence type="ECO:0000256" key="6">
    <source>
        <dbReference type="ARBA" id="ARBA00022801"/>
    </source>
</evidence>
<evidence type="ECO:0000259" key="10">
    <source>
        <dbReference type="Pfam" id="PF04389"/>
    </source>
</evidence>
<evidence type="ECO:0000256" key="9">
    <source>
        <dbReference type="RuleBase" id="RU361240"/>
    </source>
</evidence>
<proteinExistence type="inferred from homology"/>
<dbReference type="AlphaFoldDB" id="A0A166DWE4"/>
<comment type="similarity">
    <text evidence="8">Belongs to the peptidase M28 family. M28E subfamily.</text>
</comment>
<protein>
    <recommendedName>
        <fullName evidence="9">Peptide hydrolase</fullName>
        <ecNumber evidence="9">3.4.-.-</ecNumber>
    </recommendedName>
</protein>
<feature type="domain" description="Peptidase M28" evidence="10">
    <location>
        <begin position="186"/>
        <end position="370"/>
    </location>
</feature>
<accession>A0A166DWE4</accession>
<dbReference type="InterPro" id="IPR045175">
    <property type="entry name" value="M28_fam"/>
</dbReference>
<evidence type="ECO:0000256" key="2">
    <source>
        <dbReference type="ARBA" id="ARBA00022438"/>
    </source>
</evidence>
<organism evidence="11 12">
    <name type="scientific">Sistotremastrum suecicum HHB10207 ss-3</name>
    <dbReference type="NCBI Taxonomy" id="1314776"/>
    <lineage>
        <taxon>Eukaryota</taxon>
        <taxon>Fungi</taxon>
        <taxon>Dikarya</taxon>
        <taxon>Basidiomycota</taxon>
        <taxon>Agaricomycotina</taxon>
        <taxon>Agaricomycetes</taxon>
        <taxon>Sistotremastrales</taxon>
        <taxon>Sistotremastraceae</taxon>
        <taxon>Sistotremastrum</taxon>
    </lineage>
</organism>
<dbReference type="EMBL" id="KV428054">
    <property type="protein sequence ID" value="KZT38963.1"/>
    <property type="molecule type" value="Genomic_DNA"/>
</dbReference>